<name>A0ACC3BPZ7_PYRYE</name>
<protein>
    <submittedName>
        <fullName evidence="1">Uncharacterized protein</fullName>
    </submittedName>
</protein>
<sequence length="321" mass="32532">MVGGGPFGLAPGEWTDDTSMALCLGDALLPGHHASGGVGGPTWEPADVMRRFTAWYRDGSNSHSGKCFDIGATTAAALRRFEADPSSPVAGVAHPDQAGNGGLMRMAPVVAAYAHDADDGALLAVARESCRLTHGADEAVDGCAAYALLLKGALRGVPRGELLSSSYPPVAGGGAAGSPPPPPWAPAIAQVVGGATYRAAGRNGRGIRGTGYVVDSLEAALWAVWSATDYRDAVLRAANLGDDADTTAAIAGGLAGALWGEDGIPPAWRAQLAWADRIGQMGEELEGAAAARAAAAPAGLHPVLGDSHRRRTEETIDSVTG</sequence>
<evidence type="ECO:0000313" key="2">
    <source>
        <dbReference type="Proteomes" id="UP000798662"/>
    </source>
</evidence>
<accession>A0ACC3BPZ7</accession>
<keyword evidence="2" id="KW-1185">Reference proteome</keyword>
<dbReference type="EMBL" id="CM020618">
    <property type="protein sequence ID" value="KAK1860024.1"/>
    <property type="molecule type" value="Genomic_DNA"/>
</dbReference>
<comment type="caution">
    <text evidence="1">The sequence shown here is derived from an EMBL/GenBank/DDBJ whole genome shotgun (WGS) entry which is preliminary data.</text>
</comment>
<proteinExistence type="predicted"/>
<reference evidence="1" key="1">
    <citation type="submission" date="2019-11" db="EMBL/GenBank/DDBJ databases">
        <title>Nori genome reveals adaptations in red seaweeds to the harsh intertidal environment.</title>
        <authorList>
            <person name="Wang D."/>
            <person name="Mao Y."/>
        </authorList>
    </citation>
    <scope>NUCLEOTIDE SEQUENCE</scope>
    <source>
        <tissue evidence="1">Gametophyte</tissue>
    </source>
</reference>
<dbReference type="Proteomes" id="UP000798662">
    <property type="component" value="Chromosome 1"/>
</dbReference>
<organism evidence="1 2">
    <name type="scientific">Pyropia yezoensis</name>
    <name type="common">Susabi-nori</name>
    <name type="synonym">Porphyra yezoensis</name>
    <dbReference type="NCBI Taxonomy" id="2788"/>
    <lineage>
        <taxon>Eukaryota</taxon>
        <taxon>Rhodophyta</taxon>
        <taxon>Bangiophyceae</taxon>
        <taxon>Bangiales</taxon>
        <taxon>Bangiaceae</taxon>
        <taxon>Pyropia</taxon>
    </lineage>
</organism>
<evidence type="ECO:0000313" key="1">
    <source>
        <dbReference type="EMBL" id="KAK1860024.1"/>
    </source>
</evidence>
<gene>
    <name evidence="1" type="ORF">I4F81_002617</name>
</gene>